<evidence type="ECO:0000256" key="3">
    <source>
        <dbReference type="ARBA" id="ARBA00011738"/>
    </source>
</evidence>
<evidence type="ECO:0000256" key="1">
    <source>
        <dbReference type="ARBA" id="ARBA00001933"/>
    </source>
</evidence>
<dbReference type="CDD" id="cd01559">
    <property type="entry name" value="ADCL_like"/>
    <property type="match status" value="1"/>
</dbReference>
<dbReference type="InterPro" id="IPR036038">
    <property type="entry name" value="Aminotransferase-like"/>
</dbReference>
<dbReference type="PANTHER" id="PTHR42743:SF2">
    <property type="entry name" value="AMINODEOXYCHORISMATE LYASE"/>
    <property type="match status" value="1"/>
</dbReference>
<dbReference type="Proteomes" id="UP000093173">
    <property type="component" value="Unassembled WGS sequence"/>
</dbReference>
<comment type="cofactor">
    <cofactor evidence="1 14">
        <name>pyridoxal 5'-phosphate</name>
        <dbReference type="ChEBI" id="CHEBI:597326"/>
    </cofactor>
</comment>
<comment type="subunit">
    <text evidence="3">Homodimer.</text>
</comment>
<comment type="function">
    <text evidence="10">Involved in the biosynthesis of p-aminobenzoate (PABA), a precursor of tetrahydrofolate. Converts 4-amino-4-deoxychorismate into 4-aminobenzoate (PABA) and pyruvate.</text>
</comment>
<dbReference type="GO" id="GO:0008153">
    <property type="term" value="P:4-aminobenzoate biosynthetic process"/>
    <property type="evidence" value="ECO:0007669"/>
    <property type="project" value="UniProtKB-UniRule"/>
</dbReference>
<dbReference type="GO" id="GO:0005829">
    <property type="term" value="C:cytosol"/>
    <property type="evidence" value="ECO:0007669"/>
    <property type="project" value="TreeGrafter"/>
</dbReference>
<dbReference type="InterPro" id="IPR043132">
    <property type="entry name" value="BCAT-like_C"/>
</dbReference>
<dbReference type="RefSeq" id="WP_065576417.1">
    <property type="nucleotide sequence ID" value="NZ_JBNGCH010000292.1"/>
</dbReference>
<dbReference type="InterPro" id="IPR001544">
    <property type="entry name" value="Aminotrans_IV"/>
</dbReference>
<dbReference type="Pfam" id="PF01063">
    <property type="entry name" value="Aminotran_4"/>
    <property type="match status" value="1"/>
</dbReference>
<dbReference type="InterPro" id="IPR017824">
    <property type="entry name" value="Aminodeoxychorismate_lyase_IV"/>
</dbReference>
<dbReference type="SUPFAM" id="SSF56752">
    <property type="entry name" value="D-aminoacid aminotransferase-like PLP-dependent enzymes"/>
    <property type="match status" value="1"/>
</dbReference>
<dbReference type="PROSITE" id="PS00770">
    <property type="entry name" value="AA_TRANSFER_CLASS_4"/>
    <property type="match status" value="1"/>
</dbReference>
<keyword evidence="16" id="KW-1185">Reference proteome</keyword>
<evidence type="ECO:0000256" key="2">
    <source>
        <dbReference type="ARBA" id="ARBA00009320"/>
    </source>
</evidence>
<accession>A0A1B9R2G7</accession>
<evidence type="ECO:0000256" key="7">
    <source>
        <dbReference type="ARBA" id="ARBA00035633"/>
    </source>
</evidence>
<sequence length="267" mass="30526">MFWVNGLPCDTISLTDRSFQYGDGCFTTILTRQGKIKHWQQHQQRMQRCLDQLFIEQPNWKQVHKWLDEAALKSRLAGLRLNITRGTGGRGYSPNEVSAPNIVISTFSYPEHYQDWAKHGIELGVCAHRLGINPVLAGHKHNNRLEQVLTKRDMDEQGLVDGVVLNIHDYVIETTMANLFWVTGETLYTPSLANSGVAGVMRQLIIERAQERGIPVQIGDFTQQDLDRADEMFMTNSICTVIPVIKLRDNLYPIGLKTRDFQEIFRS</sequence>
<dbReference type="NCBIfam" id="TIGR03461">
    <property type="entry name" value="pabC_Proteo"/>
    <property type="match status" value="1"/>
</dbReference>
<evidence type="ECO:0000313" key="15">
    <source>
        <dbReference type="EMBL" id="OCH78224.1"/>
    </source>
</evidence>
<keyword evidence="5" id="KW-0289">Folate biosynthesis</keyword>
<dbReference type="InterPro" id="IPR018300">
    <property type="entry name" value="Aminotrans_IV_CS"/>
</dbReference>
<dbReference type="GO" id="GO:0008696">
    <property type="term" value="F:4-amino-4-deoxychorismate lyase activity"/>
    <property type="evidence" value="ECO:0007669"/>
    <property type="project" value="UniProtKB-UniRule"/>
</dbReference>
<dbReference type="InterPro" id="IPR050571">
    <property type="entry name" value="Class-IV_PLP-Dep_Aminotrnsfr"/>
</dbReference>
<evidence type="ECO:0000256" key="13">
    <source>
        <dbReference type="RuleBase" id="RU004106"/>
    </source>
</evidence>
<organism evidence="15 16">
    <name type="scientific">Vibrio genomosp. F10</name>
    <dbReference type="NCBI Taxonomy" id="723171"/>
    <lineage>
        <taxon>Bacteria</taxon>
        <taxon>Pseudomonadati</taxon>
        <taxon>Pseudomonadota</taxon>
        <taxon>Gammaproteobacteria</taxon>
        <taxon>Vibrionales</taxon>
        <taxon>Vibrionaceae</taxon>
        <taxon>Vibrio</taxon>
    </lineage>
</organism>
<reference evidence="16" key="1">
    <citation type="submission" date="2016-06" db="EMBL/GenBank/DDBJ databases">
        <authorList>
            <person name="Hehemann J.-H."/>
            <person name="Arevalo P."/>
            <person name="Datta M.S."/>
            <person name="Polz M.F."/>
        </authorList>
    </citation>
    <scope>NUCLEOTIDE SEQUENCE [LARGE SCALE GENOMIC DNA]</scope>
    <source>
        <strain evidence="16">9CSC122</strain>
    </source>
</reference>
<dbReference type="AlphaFoldDB" id="A0A1B9R2G7"/>
<evidence type="ECO:0000313" key="16">
    <source>
        <dbReference type="Proteomes" id="UP000093173"/>
    </source>
</evidence>
<evidence type="ECO:0000256" key="4">
    <source>
        <dbReference type="ARBA" id="ARBA00022898"/>
    </source>
</evidence>
<evidence type="ECO:0000256" key="6">
    <source>
        <dbReference type="ARBA" id="ARBA00023239"/>
    </source>
</evidence>
<comment type="caution">
    <text evidence="15">The sequence shown here is derived from an EMBL/GenBank/DDBJ whole genome shotgun (WGS) entry which is preliminary data.</text>
</comment>
<keyword evidence="6 15" id="KW-0456">Lyase</keyword>
<dbReference type="Gene3D" id="3.20.10.10">
    <property type="entry name" value="D-amino Acid Aminotransferase, subunit A, domain 2"/>
    <property type="match status" value="1"/>
</dbReference>
<comment type="catalytic activity">
    <reaction evidence="9">
        <text>4-amino-4-deoxychorismate = 4-aminobenzoate + pyruvate + H(+)</text>
        <dbReference type="Rhea" id="RHEA:16201"/>
        <dbReference type="ChEBI" id="CHEBI:15361"/>
        <dbReference type="ChEBI" id="CHEBI:15378"/>
        <dbReference type="ChEBI" id="CHEBI:17836"/>
        <dbReference type="ChEBI" id="CHEBI:58406"/>
        <dbReference type="EC" id="4.1.3.38"/>
    </reaction>
</comment>
<dbReference type="InterPro" id="IPR043131">
    <property type="entry name" value="BCAT-like_N"/>
</dbReference>
<comment type="pathway">
    <text evidence="7">Cofactor biosynthesis; tetrahydrofolate biosynthesis; 4-aminobenzoate from chorismate: step 2/2.</text>
</comment>
<dbReference type="NCBIfam" id="NF004761">
    <property type="entry name" value="PRK06092.1"/>
    <property type="match status" value="1"/>
</dbReference>
<evidence type="ECO:0000256" key="11">
    <source>
        <dbReference type="ARBA" id="ARBA00069174"/>
    </source>
</evidence>
<evidence type="ECO:0000256" key="5">
    <source>
        <dbReference type="ARBA" id="ARBA00022909"/>
    </source>
</evidence>
<comment type="similarity">
    <text evidence="2 13">Belongs to the class-IV pyridoxal-phosphate-dependent aminotransferase family.</text>
</comment>
<keyword evidence="4 14" id="KW-0663">Pyridoxal phosphate</keyword>
<name>A0A1B9R2G7_9VIBR</name>
<dbReference type="EMBL" id="MAJZ01000292">
    <property type="protein sequence ID" value="OCH78224.1"/>
    <property type="molecule type" value="Genomic_DNA"/>
</dbReference>
<evidence type="ECO:0000256" key="8">
    <source>
        <dbReference type="ARBA" id="ARBA00035676"/>
    </source>
</evidence>
<dbReference type="GO" id="GO:0046656">
    <property type="term" value="P:folic acid biosynthetic process"/>
    <property type="evidence" value="ECO:0007669"/>
    <property type="project" value="UniProtKB-KW"/>
</dbReference>
<protein>
    <recommendedName>
        <fullName evidence="11 12">Aminodeoxychorismate lyase</fullName>
        <ecNumber evidence="8 12">4.1.3.38</ecNumber>
    </recommendedName>
</protein>
<evidence type="ECO:0000256" key="10">
    <source>
        <dbReference type="ARBA" id="ARBA00054027"/>
    </source>
</evidence>
<dbReference type="GO" id="GO:0030170">
    <property type="term" value="F:pyridoxal phosphate binding"/>
    <property type="evidence" value="ECO:0007669"/>
    <property type="project" value="InterPro"/>
</dbReference>
<dbReference type="FunFam" id="3.20.10.10:FF:000002">
    <property type="entry name" value="D-alanine aminotransferase"/>
    <property type="match status" value="1"/>
</dbReference>
<evidence type="ECO:0000256" key="9">
    <source>
        <dbReference type="ARBA" id="ARBA00049529"/>
    </source>
</evidence>
<dbReference type="EC" id="4.1.3.38" evidence="8 12"/>
<proteinExistence type="inferred from homology"/>
<evidence type="ECO:0000256" key="14">
    <source>
        <dbReference type="RuleBase" id="RU004516"/>
    </source>
</evidence>
<dbReference type="Gene3D" id="3.30.470.10">
    <property type="match status" value="1"/>
</dbReference>
<dbReference type="PANTHER" id="PTHR42743">
    <property type="entry name" value="AMINO-ACID AMINOTRANSFERASE"/>
    <property type="match status" value="1"/>
</dbReference>
<gene>
    <name evidence="15" type="ORF">A6E14_05565</name>
</gene>
<evidence type="ECO:0000256" key="12">
    <source>
        <dbReference type="NCBIfam" id="TIGR03461"/>
    </source>
</evidence>